<gene>
    <name evidence="1" type="ORF">FHS68_003884</name>
</gene>
<comment type="caution">
    <text evidence="1">The sequence shown here is derived from an EMBL/GenBank/DDBJ whole genome shotgun (WGS) entry which is preliminary data.</text>
</comment>
<keyword evidence="2" id="KW-1185">Reference proteome</keyword>
<evidence type="ECO:0000313" key="2">
    <source>
        <dbReference type="Proteomes" id="UP001179181"/>
    </source>
</evidence>
<dbReference type="EMBL" id="JAASQJ010000004">
    <property type="protein sequence ID" value="NIJ54697.1"/>
    <property type="molecule type" value="Genomic_DNA"/>
</dbReference>
<proteinExistence type="predicted"/>
<dbReference type="Proteomes" id="UP001179181">
    <property type="component" value="Unassembled WGS sequence"/>
</dbReference>
<reference evidence="1 2" key="1">
    <citation type="submission" date="2020-03" db="EMBL/GenBank/DDBJ databases">
        <title>Genomic Encyclopedia of Type Strains, Phase IV (KMG-IV): sequencing the most valuable type-strain genomes for metagenomic binning, comparative biology and taxonomic classification.</title>
        <authorList>
            <person name="Goeker M."/>
        </authorList>
    </citation>
    <scope>NUCLEOTIDE SEQUENCE [LARGE SCALE GENOMIC DNA]</scope>
    <source>
        <strain evidence="1 2">DSM 102865</strain>
    </source>
</reference>
<dbReference type="RefSeq" id="WP_167273450.1">
    <property type="nucleotide sequence ID" value="NZ_JAASQJ010000004.1"/>
</dbReference>
<organism evidence="1 2">
    <name type="scientific">Dyadobacter arcticus</name>
    <dbReference type="NCBI Taxonomy" id="1078754"/>
    <lineage>
        <taxon>Bacteria</taxon>
        <taxon>Pseudomonadati</taxon>
        <taxon>Bacteroidota</taxon>
        <taxon>Cytophagia</taxon>
        <taxon>Cytophagales</taxon>
        <taxon>Spirosomataceae</taxon>
        <taxon>Dyadobacter</taxon>
    </lineage>
</organism>
<accession>A0ABX0UP31</accession>
<sequence length="1233" mass="142858">MNQQTKSDHPIIHFRAMTDEITLLKSNPLLTAEDFGFLKQEGIEHIQKLAGETWTEYNTSDPGITILEAVSYAITDLAYRTSFDMKDLLTPSELSSDMWSRIFYTARQILHCNPVTISDWRKVIIDIDGVRNAWIEPSKDYEVPIYVEYDWVQAKKNCEGESCFGLLTIDPDSSGIKENRTKEKQGATFEKTLKKLREEIVARIKKIADQVIKKSELTPAQLATYNGKLDALNAKWKDIILTNRAAGSGNSLKLAIIDHIDAYYPVLLKLTKKADIADFKKSIGDLIDFVKTEIGVVLGYLALGKDTSKILELEGLFNVIVEYEEDIIEAGKREEVRERVIEKLNRRRNLCEDFLSITSVDYDDFTASGLIVLKENVEPDEVLAQMAFTIYRYFAPRLNFYTIEQMMAKGYTVEEIFEGPALRNGFIDTEELENTDLFRDLRLSDLINAISDIDGVEAVTNFYIPKEAADDFNKDISIYFDRWLKKLREERKVARFDLRNSSFILLKKSSVTNYNTGKLTDRRIDRPAKRFEDLKAQDQAYKLNGYQNDFPIMVGENMEIEDYYPVQYSLPMVYGTGEQEVLPKNPKDKRTIQTYQLKGYLQFFEQILSGYHSQLNHLNDLFSFDETVEQTYYSHSLEEINNFRDLILDYDPVPGETDEHVFSEFSKIVKHLIEPEGLFYKRRNKFLNHLLARFDEDFSEYEELTRYVWKNETEEKITGDKIRFLQDYQRVSSQRGKGFNYLDAEHIWDSDNISGAERRIGRLLGFKNTNRHILAPGNLFKEVVKVKNAKGEMVPKLTPKGEGIVVLYLQNDKGTTLLTSNEVKDGECCVDEFMNLILEQAESRKNYLLHDRIKGIQRSKQKEQIGVFSFDLIDKGGYEIASGSEFPTRNSRNELIDEIIEIVSKINDNEGMHLVEHILLRPKLDTVLPYADFTDPKTNDDVPAERVELLKICLDFCDLNKGVEDEVDVPVYRVKVSRIPAEKCYNDEPWVLEIVKKGEKANLDIDISILFQKVFFDKTGKETISLLTFRRYERLNERLGDLREYGSEPDYYRLVTHTESNKPDPSGRENSKFSYEILNEEGELLAQTRFYETLAEAEKERDALVKYFSYQLDLYCEENACDHNEDPYSFRVTILLPCWAKRFRNSDYRYFVEKTIQTEVPAHIEARIKWVGISQMQRFETKYIAWLEEFTTNPFPEYKPVNELVAVLNTITECGHCDDDCGTSGDKTPPAVK</sequence>
<protein>
    <submittedName>
        <fullName evidence="1">Uncharacterized protein</fullName>
    </submittedName>
</protein>
<evidence type="ECO:0000313" key="1">
    <source>
        <dbReference type="EMBL" id="NIJ54697.1"/>
    </source>
</evidence>
<name>A0ABX0UP31_9BACT</name>